<evidence type="ECO:0000256" key="1">
    <source>
        <dbReference type="ARBA" id="ARBA00001946"/>
    </source>
</evidence>
<dbReference type="PIRSF" id="PIRSF015582">
    <property type="entry name" value="Cit_lyase_B"/>
    <property type="match status" value="1"/>
</dbReference>
<evidence type="ECO:0000313" key="5">
    <source>
        <dbReference type="EMBL" id="BDR81901.1"/>
    </source>
</evidence>
<organism evidence="5 6">
    <name type="scientific">Clostridium tetani</name>
    <dbReference type="NCBI Taxonomy" id="1513"/>
    <lineage>
        <taxon>Bacteria</taxon>
        <taxon>Bacillati</taxon>
        <taxon>Bacillota</taxon>
        <taxon>Clostridia</taxon>
        <taxon>Eubacteriales</taxon>
        <taxon>Clostridiaceae</taxon>
        <taxon>Clostridium</taxon>
    </lineage>
</organism>
<evidence type="ECO:0000313" key="6">
    <source>
        <dbReference type="Proteomes" id="UP001321763"/>
    </source>
</evidence>
<evidence type="ECO:0000256" key="4">
    <source>
        <dbReference type="PIRSR" id="PIRSR015582-2"/>
    </source>
</evidence>
<keyword evidence="3 4" id="KW-0460">Magnesium</keyword>
<comment type="cofactor">
    <cofactor evidence="1">
        <name>Mg(2+)</name>
        <dbReference type="ChEBI" id="CHEBI:18420"/>
    </cofactor>
</comment>
<evidence type="ECO:0000256" key="3">
    <source>
        <dbReference type="ARBA" id="ARBA00022842"/>
    </source>
</evidence>
<dbReference type="InterPro" id="IPR011206">
    <property type="entry name" value="Citrate_lyase_beta/mcl1/mcl2"/>
</dbReference>
<dbReference type="InterPro" id="IPR015813">
    <property type="entry name" value="Pyrv/PenolPyrv_kinase-like_dom"/>
</dbReference>
<dbReference type="Gene3D" id="3.20.20.60">
    <property type="entry name" value="Phosphoenolpyruvate-binding domains"/>
    <property type="match status" value="1"/>
</dbReference>
<name>A0ABC8EF26_CLOTA</name>
<evidence type="ECO:0000256" key="2">
    <source>
        <dbReference type="ARBA" id="ARBA00022723"/>
    </source>
</evidence>
<proteinExistence type="predicted"/>
<reference evidence="5 6" key="1">
    <citation type="submission" date="2022-09" db="EMBL/GenBank/DDBJ databases">
        <title>complete genome sequences of Clostridium tetani str. KHSU-234311-028 isolated from soil.</title>
        <authorList>
            <person name="Sekizuka T."/>
            <person name="Shitada C."/>
            <person name="Takahashi M."/>
            <person name="Kuroda M."/>
        </authorList>
    </citation>
    <scope>NUCLEOTIDE SEQUENCE [LARGE SCALE GENOMIC DNA]</scope>
    <source>
        <strain evidence="5 6">KHSU-234311-028</strain>
    </source>
</reference>
<sequence>MRAFSNLNEEEIKDIFYKRPQNITSKTDKTYMQYALGATLYMPGVRDDIFEIIYKNKYNSMQSMVICLEDAISEKDVEKAETNVIDVCKKITYCIETKKINPNNLPLIFLRVRSIEQFKKILNKKGFFIPITGFVFPKFDSTNGEEYLNILDKFNDNRTNILYGMPILESKRVIYKESRIDELLKIKSILDKYKKYILNVRIGATDYQGLYSLRRGIDNSIYDIGVVSDCIYDIINIFSRADNEYVISGPVWEYFNSNDQNRVLKPMLRKTPFVENEGQEGIIKRKHYLEKYVDGLIREVILDKANGLVGKTVIHPTHIKLVNALYTVTQEEYEDALEILQVNDEGGVNKSKYNNKMNESKPHFNWANKIMKRAYVYGVIKEEFTYLKLL</sequence>
<dbReference type="RefSeq" id="WP_317719772.1">
    <property type="nucleotide sequence ID" value="NZ_AP026806.1"/>
</dbReference>
<gene>
    <name evidence="5" type="ORF">K234311028_21470</name>
</gene>
<dbReference type="EMBL" id="AP026818">
    <property type="protein sequence ID" value="BDR81901.1"/>
    <property type="molecule type" value="Genomic_DNA"/>
</dbReference>
<dbReference type="GO" id="GO:0046872">
    <property type="term" value="F:metal ion binding"/>
    <property type="evidence" value="ECO:0007669"/>
    <property type="project" value="UniProtKB-KW"/>
</dbReference>
<dbReference type="PANTHER" id="PTHR32308">
    <property type="entry name" value="LYASE BETA SUBUNIT, PUTATIVE (AFU_ORTHOLOGUE AFUA_4G13030)-RELATED"/>
    <property type="match status" value="1"/>
</dbReference>
<dbReference type="Proteomes" id="UP001321763">
    <property type="component" value="Chromosome"/>
</dbReference>
<accession>A0ABC8EF26</accession>
<keyword evidence="2 4" id="KW-0479">Metal-binding</keyword>
<dbReference type="AlphaFoldDB" id="A0ABC8EF26"/>
<feature type="binding site" evidence="4">
    <location>
        <position position="206"/>
    </location>
    <ligand>
        <name>Mg(2+)</name>
        <dbReference type="ChEBI" id="CHEBI:18420"/>
    </ligand>
</feature>
<dbReference type="InterPro" id="IPR039480">
    <property type="entry name" value="C-C_Bond_Lyase-like"/>
</dbReference>
<dbReference type="PANTHER" id="PTHR32308:SF10">
    <property type="entry name" value="CITRATE LYASE SUBUNIT BETA"/>
    <property type="match status" value="1"/>
</dbReference>
<dbReference type="Pfam" id="PF15617">
    <property type="entry name" value="C-C_Bond_Lyase"/>
    <property type="match status" value="1"/>
</dbReference>
<protein>
    <submittedName>
        <fullName evidence="5">ATP/GTP-binding protein</fullName>
    </submittedName>
</protein>
<dbReference type="SUPFAM" id="SSF51621">
    <property type="entry name" value="Phosphoenolpyruvate/pyruvate domain"/>
    <property type="match status" value="1"/>
</dbReference>
<dbReference type="InterPro" id="IPR040442">
    <property type="entry name" value="Pyrv_kinase-like_dom_sf"/>
</dbReference>